<evidence type="ECO:0000259" key="1">
    <source>
        <dbReference type="Pfam" id="PF13538"/>
    </source>
</evidence>
<sequence>MLDLFVRGHSFTILGDLSQGIHAYKGVHAWEEMSSLFTPEHTAYFALTRSYRSTMEIIEFANGILQKGVQSELLAVPVFRSGNPVRMIAYGEGEDARMRDLMEGMRRLTGGEYRTVAILTRTLHDAKIIFEQLQPSMPDLHLIDGGKKAYEGGLSVLPVYLSKGLEFDAVIVADADLGHYGDKAWDARLMYVGCTRALHELWIMHHEPVPEYLLHSQQDIVVSGWK</sequence>
<dbReference type="AlphaFoldDB" id="W7YWN6"/>
<dbReference type="GO" id="GO:0043138">
    <property type="term" value="F:3'-5' DNA helicase activity"/>
    <property type="evidence" value="ECO:0007669"/>
    <property type="project" value="TreeGrafter"/>
</dbReference>
<gene>
    <name evidence="2" type="ORF">JCM16418_761</name>
</gene>
<keyword evidence="2" id="KW-0378">Hydrolase</keyword>
<organism evidence="2 3">
    <name type="scientific">Paenibacillus pini JCM 16418</name>
    <dbReference type="NCBI Taxonomy" id="1236976"/>
    <lineage>
        <taxon>Bacteria</taxon>
        <taxon>Bacillati</taxon>
        <taxon>Bacillota</taxon>
        <taxon>Bacilli</taxon>
        <taxon>Bacillales</taxon>
        <taxon>Paenibacillaceae</taxon>
        <taxon>Paenibacillus</taxon>
    </lineage>
</organism>
<dbReference type="PANTHER" id="PTHR11070">
    <property type="entry name" value="UVRD / RECB / PCRA DNA HELICASE FAMILY MEMBER"/>
    <property type="match status" value="1"/>
</dbReference>
<dbReference type="GO" id="GO:0000725">
    <property type="term" value="P:recombinational repair"/>
    <property type="evidence" value="ECO:0007669"/>
    <property type="project" value="TreeGrafter"/>
</dbReference>
<comment type="caution">
    <text evidence="2">The sequence shown here is derived from an EMBL/GenBank/DDBJ whole genome shotgun (WGS) entry which is preliminary data.</text>
</comment>
<keyword evidence="2" id="KW-0347">Helicase</keyword>
<dbReference type="InterPro" id="IPR027785">
    <property type="entry name" value="UvrD-like_helicase_C"/>
</dbReference>
<dbReference type="Gene3D" id="3.40.50.300">
    <property type="entry name" value="P-loop containing nucleotide triphosphate hydrolases"/>
    <property type="match status" value="1"/>
</dbReference>
<dbReference type="eggNOG" id="COG3973">
    <property type="taxonomic scope" value="Bacteria"/>
</dbReference>
<dbReference type="EMBL" id="BAVZ01000002">
    <property type="protein sequence ID" value="GAF06779.1"/>
    <property type="molecule type" value="Genomic_DNA"/>
</dbReference>
<dbReference type="InterPro" id="IPR000212">
    <property type="entry name" value="DNA_helicase_UvrD/REP"/>
</dbReference>
<feature type="domain" description="UvrD-like helicase C-terminal" evidence="1">
    <location>
        <begin position="156"/>
        <end position="204"/>
    </location>
</feature>
<proteinExistence type="predicted"/>
<keyword evidence="3" id="KW-1185">Reference proteome</keyword>
<evidence type="ECO:0000313" key="3">
    <source>
        <dbReference type="Proteomes" id="UP000019364"/>
    </source>
</evidence>
<dbReference type="Pfam" id="PF13538">
    <property type="entry name" value="UvrD_C_2"/>
    <property type="match status" value="1"/>
</dbReference>
<dbReference type="STRING" id="1236976.JCM16418_761"/>
<dbReference type="Proteomes" id="UP000019364">
    <property type="component" value="Unassembled WGS sequence"/>
</dbReference>
<reference evidence="2 3" key="1">
    <citation type="journal article" date="2014" name="Genome Announc.">
        <title>Draft Genome Sequence of Paenibacillus pini JCM 16418T, Isolated from the Rhizosphere of Pine Tree.</title>
        <authorList>
            <person name="Yuki M."/>
            <person name="Oshima K."/>
            <person name="Suda W."/>
            <person name="Oshida Y."/>
            <person name="Kitamura K."/>
            <person name="Iida Y."/>
            <person name="Hattori M."/>
            <person name="Ohkuma M."/>
        </authorList>
    </citation>
    <scope>NUCLEOTIDE SEQUENCE [LARGE SCALE GENOMIC DNA]</scope>
    <source>
        <strain evidence="2 3">JCM 16418</strain>
    </source>
</reference>
<dbReference type="GO" id="GO:0005829">
    <property type="term" value="C:cytosol"/>
    <property type="evidence" value="ECO:0007669"/>
    <property type="project" value="TreeGrafter"/>
</dbReference>
<keyword evidence="2" id="KW-0547">Nucleotide-binding</keyword>
<evidence type="ECO:0000313" key="2">
    <source>
        <dbReference type="EMBL" id="GAF06779.1"/>
    </source>
</evidence>
<dbReference type="InterPro" id="IPR027417">
    <property type="entry name" value="P-loop_NTPase"/>
</dbReference>
<dbReference type="GO" id="GO:0005524">
    <property type="term" value="F:ATP binding"/>
    <property type="evidence" value="ECO:0007669"/>
    <property type="project" value="InterPro"/>
</dbReference>
<dbReference type="SUPFAM" id="SSF52540">
    <property type="entry name" value="P-loop containing nucleoside triphosphate hydrolases"/>
    <property type="match status" value="1"/>
</dbReference>
<dbReference type="GO" id="GO:0003677">
    <property type="term" value="F:DNA binding"/>
    <property type="evidence" value="ECO:0007669"/>
    <property type="project" value="InterPro"/>
</dbReference>
<dbReference type="PANTHER" id="PTHR11070:SF17">
    <property type="entry name" value="DNA HELICASE IV"/>
    <property type="match status" value="1"/>
</dbReference>
<accession>W7YWN6</accession>
<keyword evidence="2" id="KW-0067">ATP-binding</keyword>
<name>W7YWN6_9BACL</name>
<protein>
    <submittedName>
        <fullName evidence="2">UvrD/Rep helicase family protein</fullName>
    </submittedName>
</protein>